<proteinExistence type="predicted"/>
<dbReference type="EMBL" id="NJGV01000010">
    <property type="protein sequence ID" value="OWY34312.1"/>
    <property type="molecule type" value="Genomic_DNA"/>
</dbReference>
<dbReference type="NCBIfam" id="TIGR03831">
    <property type="entry name" value="YgiT_finger"/>
    <property type="match status" value="1"/>
</dbReference>
<evidence type="ECO:0000313" key="1">
    <source>
        <dbReference type="EMBL" id="OWY34312.1"/>
    </source>
</evidence>
<organism evidence="1 2">
    <name type="scientific">Herbaspirillum aquaticum</name>
    <dbReference type="NCBI Taxonomy" id="568783"/>
    <lineage>
        <taxon>Bacteria</taxon>
        <taxon>Pseudomonadati</taxon>
        <taxon>Pseudomonadota</taxon>
        <taxon>Betaproteobacteria</taxon>
        <taxon>Burkholderiales</taxon>
        <taxon>Oxalobacteraceae</taxon>
        <taxon>Herbaspirillum</taxon>
    </lineage>
</organism>
<dbReference type="AlphaFoldDB" id="A0A225SSZ1"/>
<dbReference type="Proteomes" id="UP000214747">
    <property type="component" value="Unassembled WGS sequence"/>
</dbReference>
<dbReference type="InterPro" id="IPR022453">
    <property type="entry name" value="Znf_MqsA-type"/>
</dbReference>
<dbReference type="InterPro" id="IPR010982">
    <property type="entry name" value="Lambda_DNA-bd_dom_sf"/>
</dbReference>
<protein>
    <submittedName>
        <fullName evidence="1">Antitoxin</fullName>
    </submittedName>
</protein>
<comment type="caution">
    <text evidence="1">The sequence shown here is derived from an EMBL/GenBank/DDBJ whole genome shotgun (WGS) entry which is preliminary data.</text>
</comment>
<dbReference type="InterPro" id="IPR022452">
    <property type="entry name" value="MqsA"/>
</dbReference>
<gene>
    <name evidence="1" type="ORF">CEJ45_13065</name>
</gene>
<reference evidence="1 2" key="1">
    <citation type="journal article" date="2010" name="Int. J. Syst. Evol. Microbiol.">
        <title>Reclassification of Herbaspirillum putei as a later heterotypic synonym of Herbaspirillum huttiense, with the description of H. huttiense subsp. huttiense subsp. nov. and H. huttiense subsp. putei subsp. nov., comb. nov., and description of Herbaspirillum aquaticum sp. nov.</title>
        <authorList>
            <person name="Dobritsa A.P."/>
            <person name="Reddy M.C."/>
            <person name="Samadpour M."/>
        </authorList>
    </citation>
    <scope>NUCLEOTIDE SEQUENCE [LARGE SCALE GENOMIC DNA]</scope>
    <source>
        <strain evidence="1 2">IEH 4430</strain>
    </source>
</reference>
<name>A0A225SSZ1_9BURK</name>
<dbReference type="Gene3D" id="1.10.260.40">
    <property type="entry name" value="lambda repressor-like DNA-binding domains"/>
    <property type="match status" value="1"/>
</dbReference>
<dbReference type="Gene3D" id="3.10.20.860">
    <property type="match status" value="1"/>
</dbReference>
<dbReference type="Pfam" id="PF15731">
    <property type="entry name" value="MqsA_antitoxin"/>
    <property type="match status" value="1"/>
</dbReference>
<dbReference type="CDD" id="cd12870">
    <property type="entry name" value="MqsA"/>
    <property type="match status" value="1"/>
</dbReference>
<keyword evidence="2" id="KW-1185">Reference proteome</keyword>
<sequence>MKCPQCGGATLVRDRRDLPYAYKGETTMIAAVSGQYCPRCGECLPDPDEEERISAEALAFNKTVNAGLIDPEEIIAARRALQLGQREASLLFGGGVNAFNRYEAGKIKPPRALVLLLRLLRNHPGLLRELRNESPRAPHAVSVCAVQEPARPVRARRPAK</sequence>
<evidence type="ECO:0000313" key="2">
    <source>
        <dbReference type="Proteomes" id="UP000214747"/>
    </source>
</evidence>
<dbReference type="NCBIfam" id="TIGR03830">
    <property type="entry name" value="CxxCG_CxxCG_HTH"/>
    <property type="match status" value="1"/>
</dbReference>
<accession>A0A225SSZ1</accession>
<dbReference type="InterPro" id="IPR032758">
    <property type="entry name" value="MqsA/HigA-2"/>
</dbReference>
<dbReference type="RefSeq" id="WP_088755521.1">
    <property type="nucleotide sequence ID" value="NZ_NJGV01000010.1"/>
</dbReference>
<dbReference type="GO" id="GO:0003677">
    <property type="term" value="F:DNA binding"/>
    <property type="evidence" value="ECO:0007669"/>
    <property type="project" value="InterPro"/>
</dbReference>